<evidence type="ECO:0000313" key="8">
    <source>
        <dbReference type="EMBL" id="AXI80320.1"/>
    </source>
</evidence>
<evidence type="ECO:0000256" key="6">
    <source>
        <dbReference type="PROSITE-ProRule" id="PRU01091"/>
    </source>
</evidence>
<keyword evidence="5" id="KW-0804">Transcription</keyword>
<evidence type="ECO:0000256" key="3">
    <source>
        <dbReference type="ARBA" id="ARBA00023015"/>
    </source>
</evidence>
<feature type="domain" description="OmpR/PhoB-type" evidence="7">
    <location>
        <begin position="1"/>
        <end position="98"/>
    </location>
</feature>
<evidence type="ECO:0000256" key="4">
    <source>
        <dbReference type="ARBA" id="ARBA00023125"/>
    </source>
</evidence>
<dbReference type="PROSITE" id="PS51755">
    <property type="entry name" value="OMPR_PHOB"/>
    <property type="match status" value="1"/>
</dbReference>
<dbReference type="RefSeq" id="WP_111490650.1">
    <property type="nucleotide sequence ID" value="NZ_CP031264.1"/>
</dbReference>
<dbReference type="InterPro" id="IPR051677">
    <property type="entry name" value="AfsR-DnrI-RedD_regulator"/>
</dbReference>
<evidence type="ECO:0000259" key="7">
    <source>
        <dbReference type="PROSITE" id="PS51755"/>
    </source>
</evidence>
<dbReference type="GO" id="GO:0006355">
    <property type="term" value="P:regulation of DNA-templated transcription"/>
    <property type="evidence" value="ECO:0007669"/>
    <property type="project" value="InterPro"/>
</dbReference>
<feature type="DNA-binding region" description="OmpR/PhoB-type" evidence="6">
    <location>
        <begin position="1"/>
        <end position="98"/>
    </location>
</feature>
<dbReference type="PANTHER" id="PTHR35807">
    <property type="entry name" value="TRANSCRIPTIONAL REGULATOR REDD-RELATED"/>
    <property type="match status" value="1"/>
</dbReference>
<dbReference type="InterPro" id="IPR001867">
    <property type="entry name" value="OmpR/PhoB-type_DNA-bd"/>
</dbReference>
<dbReference type="Gene3D" id="1.10.10.10">
    <property type="entry name" value="Winged helix-like DNA-binding domain superfamily/Winged helix DNA-binding domain"/>
    <property type="match status" value="1"/>
</dbReference>
<dbReference type="SUPFAM" id="SSF48452">
    <property type="entry name" value="TPR-like"/>
    <property type="match status" value="1"/>
</dbReference>
<dbReference type="Pfam" id="PF00486">
    <property type="entry name" value="Trans_reg_C"/>
    <property type="match status" value="1"/>
</dbReference>
<keyword evidence="4 6" id="KW-0238">DNA-binding</keyword>
<evidence type="ECO:0000256" key="2">
    <source>
        <dbReference type="ARBA" id="ARBA00023012"/>
    </source>
</evidence>
<organism evidence="8 9">
    <name type="scientific">Peterkaempfera bronchialis</name>
    <dbReference type="NCBI Taxonomy" id="2126346"/>
    <lineage>
        <taxon>Bacteria</taxon>
        <taxon>Bacillati</taxon>
        <taxon>Actinomycetota</taxon>
        <taxon>Actinomycetes</taxon>
        <taxon>Kitasatosporales</taxon>
        <taxon>Streptomycetaceae</taxon>
        <taxon>Peterkaempfera</taxon>
    </lineage>
</organism>
<dbReference type="SUPFAM" id="SSF46894">
    <property type="entry name" value="C-terminal effector domain of the bipartite response regulators"/>
    <property type="match status" value="1"/>
</dbReference>
<dbReference type="EMBL" id="CP031264">
    <property type="protein sequence ID" value="AXI80320.1"/>
    <property type="molecule type" value="Genomic_DNA"/>
</dbReference>
<keyword evidence="2" id="KW-0902">Two-component regulatory system</keyword>
<evidence type="ECO:0000256" key="5">
    <source>
        <dbReference type="ARBA" id="ARBA00023163"/>
    </source>
</evidence>
<dbReference type="InterPro" id="IPR005158">
    <property type="entry name" value="BTAD"/>
</dbReference>
<dbReference type="InterPro" id="IPR036388">
    <property type="entry name" value="WH-like_DNA-bd_sf"/>
</dbReference>
<dbReference type="GO" id="GO:0000160">
    <property type="term" value="P:phosphorelay signal transduction system"/>
    <property type="evidence" value="ECO:0007669"/>
    <property type="project" value="UniProtKB-KW"/>
</dbReference>
<dbReference type="OrthoDB" id="4336084at2"/>
<dbReference type="GO" id="GO:0003677">
    <property type="term" value="F:DNA binding"/>
    <property type="evidence" value="ECO:0007669"/>
    <property type="project" value="UniProtKB-UniRule"/>
</dbReference>
<sequence length="262" mass="28550">MLKCRTLGLLDVTCGDRPATPSAPKVRQVLALLIARRNELVPIPDIAAELWEGSPPRSATATVQTYIYQLRKLLEGDDPADAGTGPLLTKSSGYLLRLASGECDEEEFDGLSALGRTALRQGDARAAADLLGAALALWTGPPLADVGQGRMLQAHALRLQERRMHTMELRISADLHLGLHRELVGELKELACAHPLHEWFQGGLIIALQRCGRRGEALQVYQRLREVLRDELGLDPSPGLQRIQQRVLTDQVTAADLSLLAG</sequence>
<dbReference type="AlphaFoldDB" id="A0A345T2W5"/>
<accession>A0A345T2W5</accession>
<dbReference type="SMART" id="SM00862">
    <property type="entry name" value="Trans_reg_C"/>
    <property type="match status" value="1"/>
</dbReference>
<gene>
    <name evidence="8" type="ORF">C7M71_025890</name>
</gene>
<keyword evidence="3" id="KW-0805">Transcription regulation</keyword>
<dbReference type="KEGG" id="stri:C7M71_025890"/>
<keyword evidence="9" id="KW-1185">Reference proteome</keyword>
<name>A0A345T2W5_9ACTN</name>
<evidence type="ECO:0000313" key="9">
    <source>
        <dbReference type="Proteomes" id="UP000249340"/>
    </source>
</evidence>
<evidence type="ECO:0000256" key="1">
    <source>
        <dbReference type="ARBA" id="ARBA00005820"/>
    </source>
</evidence>
<dbReference type="CDD" id="cd15831">
    <property type="entry name" value="BTAD"/>
    <property type="match status" value="1"/>
</dbReference>
<comment type="similarity">
    <text evidence="1">Belongs to the AfsR/DnrI/RedD regulatory family.</text>
</comment>
<dbReference type="InterPro" id="IPR011990">
    <property type="entry name" value="TPR-like_helical_dom_sf"/>
</dbReference>
<reference evidence="9" key="1">
    <citation type="submission" date="2018-07" db="EMBL/GenBank/DDBJ databases">
        <title>Streptacidiphilus bronchialis DSM 106435 chromosome.</title>
        <authorList>
            <person name="Batra D."/>
            <person name="Gulvik C.A."/>
        </authorList>
    </citation>
    <scope>NUCLEOTIDE SEQUENCE [LARGE SCALE GENOMIC DNA]</scope>
    <source>
        <strain evidence="9">DSM 106435</strain>
    </source>
</reference>
<dbReference type="InterPro" id="IPR016032">
    <property type="entry name" value="Sig_transdc_resp-reg_C-effctor"/>
</dbReference>
<dbReference type="Proteomes" id="UP000249340">
    <property type="component" value="Chromosome"/>
</dbReference>
<dbReference type="SMART" id="SM01043">
    <property type="entry name" value="BTAD"/>
    <property type="match status" value="1"/>
</dbReference>
<dbReference type="Gene3D" id="1.25.40.10">
    <property type="entry name" value="Tetratricopeptide repeat domain"/>
    <property type="match status" value="1"/>
</dbReference>
<protein>
    <recommendedName>
        <fullName evidence="7">OmpR/PhoB-type domain-containing protein</fullName>
    </recommendedName>
</protein>
<proteinExistence type="inferred from homology"/>
<dbReference type="PANTHER" id="PTHR35807:SF1">
    <property type="entry name" value="TRANSCRIPTIONAL REGULATOR REDD"/>
    <property type="match status" value="1"/>
</dbReference>
<dbReference type="Pfam" id="PF03704">
    <property type="entry name" value="BTAD"/>
    <property type="match status" value="1"/>
</dbReference>